<dbReference type="STRING" id="22663.A0A2I0IIR4"/>
<dbReference type="SMART" id="SM01199">
    <property type="entry name" value="FDF"/>
    <property type="match status" value="1"/>
</dbReference>
<evidence type="ECO:0000259" key="2">
    <source>
        <dbReference type="PROSITE" id="PS51512"/>
    </source>
</evidence>
<dbReference type="EMBL" id="PGOL01002963">
    <property type="protein sequence ID" value="PKI43901.1"/>
    <property type="molecule type" value="Genomic_DNA"/>
</dbReference>
<comment type="caution">
    <text evidence="3">The sequence shown here is derived from an EMBL/GenBank/DDBJ whole genome shotgun (WGS) entry which is preliminary data.</text>
</comment>
<feature type="region of interest" description="Disordered" evidence="1">
    <location>
        <begin position="589"/>
        <end position="629"/>
    </location>
</feature>
<dbReference type="CDD" id="cd01736">
    <property type="entry name" value="LSm14_N"/>
    <property type="match status" value="1"/>
</dbReference>
<dbReference type="InterPro" id="IPR025762">
    <property type="entry name" value="DFDF"/>
</dbReference>
<evidence type="ECO:0000256" key="1">
    <source>
        <dbReference type="SAM" id="MobiDB-lite"/>
    </source>
</evidence>
<dbReference type="AlphaFoldDB" id="A0A2I0IIR4"/>
<dbReference type="Pfam" id="PF09532">
    <property type="entry name" value="FDF"/>
    <property type="match status" value="1"/>
</dbReference>
<protein>
    <recommendedName>
        <fullName evidence="2">DFDF domain-containing protein</fullName>
    </recommendedName>
</protein>
<feature type="compositionally biased region" description="Basic and acidic residues" evidence="1">
    <location>
        <begin position="464"/>
        <end position="492"/>
    </location>
</feature>
<feature type="compositionally biased region" description="Basic and acidic residues" evidence="1">
    <location>
        <begin position="409"/>
        <end position="427"/>
    </location>
</feature>
<dbReference type="GO" id="GO:0000932">
    <property type="term" value="C:P-body"/>
    <property type="evidence" value="ECO:0007669"/>
    <property type="project" value="TreeGrafter"/>
</dbReference>
<feature type="region of interest" description="Disordered" evidence="1">
    <location>
        <begin position="457"/>
        <end position="514"/>
    </location>
</feature>
<feature type="region of interest" description="Disordered" evidence="1">
    <location>
        <begin position="323"/>
        <end position="444"/>
    </location>
</feature>
<dbReference type="PANTHER" id="PTHR13586:SF0">
    <property type="entry name" value="TRAILER HITCH, ISOFORM H"/>
    <property type="match status" value="1"/>
</dbReference>
<feature type="compositionally biased region" description="Polar residues" evidence="1">
    <location>
        <begin position="356"/>
        <end position="369"/>
    </location>
</feature>
<dbReference type="Proteomes" id="UP000233551">
    <property type="component" value="Unassembled WGS sequence"/>
</dbReference>
<dbReference type="PROSITE" id="PS51512">
    <property type="entry name" value="DFDF"/>
    <property type="match status" value="1"/>
</dbReference>
<dbReference type="Gene3D" id="2.30.30.100">
    <property type="match status" value="1"/>
</dbReference>
<reference evidence="3 4" key="1">
    <citation type="submission" date="2017-11" db="EMBL/GenBank/DDBJ databases">
        <title>De-novo sequencing of pomegranate (Punica granatum L.) genome.</title>
        <authorList>
            <person name="Akparov Z."/>
            <person name="Amiraslanov A."/>
            <person name="Hajiyeva S."/>
            <person name="Abbasov M."/>
            <person name="Kaur K."/>
            <person name="Hamwieh A."/>
            <person name="Solovyev V."/>
            <person name="Salamov A."/>
            <person name="Braich B."/>
            <person name="Kosarev P."/>
            <person name="Mahmoud A."/>
            <person name="Hajiyev E."/>
            <person name="Babayeva S."/>
            <person name="Izzatullayeva V."/>
            <person name="Mammadov A."/>
            <person name="Mammadov A."/>
            <person name="Sharifova S."/>
            <person name="Ojaghi J."/>
            <person name="Eynullazada K."/>
            <person name="Bayramov B."/>
            <person name="Abdulazimova A."/>
            <person name="Shahmuradov I."/>
        </authorList>
    </citation>
    <scope>NUCLEOTIDE SEQUENCE [LARGE SCALE GENOMIC DNA]</scope>
    <source>
        <strain evidence="4">cv. AG2017</strain>
        <tissue evidence="3">Leaf</tissue>
    </source>
</reference>
<proteinExistence type="predicted"/>
<dbReference type="GO" id="GO:0033962">
    <property type="term" value="P:P-body assembly"/>
    <property type="evidence" value="ECO:0007669"/>
    <property type="project" value="TreeGrafter"/>
</dbReference>
<feature type="region of interest" description="Disordered" evidence="1">
    <location>
        <begin position="552"/>
        <end position="571"/>
    </location>
</feature>
<dbReference type="GO" id="GO:0034063">
    <property type="term" value="P:stress granule assembly"/>
    <property type="evidence" value="ECO:0007669"/>
    <property type="project" value="TreeGrafter"/>
</dbReference>
<gene>
    <name evidence="3" type="ORF">CRG98_035735</name>
</gene>
<evidence type="ECO:0000313" key="4">
    <source>
        <dbReference type="Proteomes" id="UP000233551"/>
    </source>
</evidence>
<feature type="compositionally biased region" description="Basic and acidic residues" evidence="1">
    <location>
        <begin position="552"/>
        <end position="566"/>
    </location>
</feature>
<keyword evidence="4" id="KW-1185">Reference proteome</keyword>
<dbReference type="InterPro" id="IPR019050">
    <property type="entry name" value="FDF_dom"/>
</dbReference>
<dbReference type="SMART" id="SM01271">
    <property type="entry name" value="LSM14"/>
    <property type="match status" value="1"/>
</dbReference>
<dbReference type="InterPro" id="IPR025609">
    <property type="entry name" value="Lsm14-like_N"/>
</dbReference>
<accession>A0A2I0IIR4</accession>
<dbReference type="SUPFAM" id="SSF50182">
    <property type="entry name" value="Sm-like ribonucleoproteins"/>
    <property type="match status" value="1"/>
</dbReference>
<dbReference type="InterPro" id="IPR010920">
    <property type="entry name" value="LSM_dom_sf"/>
</dbReference>
<feature type="domain" description="DFDF" evidence="2">
    <location>
        <begin position="515"/>
        <end position="551"/>
    </location>
</feature>
<sequence>MASPVTAGSAASSADSYIGSLLSIVSKSEMRYEGVLYYINPQDATFGLKNVRSFGTEGRRKDGPQVLPDERVFEYIQFRGSDIKDLKVLPSPTPQDTSSVFDDPAIIQSHYIPPMPKSTSAPYAASAGIANLTSTGGLQTSVVKDSFPLFPPVNLASIGTMLPPPSAQVNAGAMLPHAQGLGGPSAGITYLQQQSLVGSPQGLPAVYTMKQQLQHPAFNSSIPSSTSNLNESSQSFMLPVTLGALISTPNLITSSAFPSNSASLNSLVTRNAVSDSRPGSLSTVALNPMLPSLSPMTATLLERSPIIPQIIDKSNLVIASGSQKESIPGTLPSVDGPSTTSNTEELKPSVVVPGQFLQTAPTNSLSRSTESVREDVEVVKVLTSESRQTSSKNDKAPILQLQTASATEDINKFRDSKKPHQRGRGDTKSGANAPIRKYVKSGTGQIEKKIDGAYTRASQIRIGSSKERGQKKDATDPKTQESMRGSPREGGKKLSGAASRSGTGGRGRGRGRVATVIPRATKFTEDFDFEAMNEKFNKDELWGDLGKNKKDQLKGKANAGEHEAAKSEGSATAMNLDIKTFGDLKIVRGNRRTQRVAGGSQSRGSNDGRGRHYAGQGRGKVQAVWTQVT</sequence>
<dbReference type="GO" id="GO:0003729">
    <property type="term" value="F:mRNA binding"/>
    <property type="evidence" value="ECO:0007669"/>
    <property type="project" value="TreeGrafter"/>
</dbReference>
<dbReference type="Pfam" id="PF12701">
    <property type="entry name" value="LSM14"/>
    <property type="match status" value="1"/>
</dbReference>
<organism evidence="3 4">
    <name type="scientific">Punica granatum</name>
    <name type="common">Pomegranate</name>
    <dbReference type="NCBI Taxonomy" id="22663"/>
    <lineage>
        <taxon>Eukaryota</taxon>
        <taxon>Viridiplantae</taxon>
        <taxon>Streptophyta</taxon>
        <taxon>Embryophyta</taxon>
        <taxon>Tracheophyta</taxon>
        <taxon>Spermatophyta</taxon>
        <taxon>Magnoliopsida</taxon>
        <taxon>eudicotyledons</taxon>
        <taxon>Gunneridae</taxon>
        <taxon>Pentapetalae</taxon>
        <taxon>rosids</taxon>
        <taxon>malvids</taxon>
        <taxon>Myrtales</taxon>
        <taxon>Lythraceae</taxon>
        <taxon>Punica</taxon>
    </lineage>
</organism>
<evidence type="ECO:0000313" key="3">
    <source>
        <dbReference type="EMBL" id="PKI43901.1"/>
    </source>
</evidence>
<dbReference type="PANTHER" id="PTHR13586">
    <property type="entry name" value="SCD6 PROTEIN-RELATED"/>
    <property type="match status" value="1"/>
</dbReference>
<name>A0A2I0IIR4_PUNGR</name>